<feature type="transmembrane region" description="Helical" evidence="9">
    <location>
        <begin position="245"/>
        <end position="269"/>
    </location>
</feature>
<keyword evidence="7" id="KW-0675">Receptor</keyword>
<keyword evidence="4 9" id="KW-1133">Transmembrane helix</keyword>
<reference evidence="11" key="1">
    <citation type="submission" date="2021-02" db="EMBL/GenBank/DDBJ databases">
        <authorList>
            <person name="Nowell W R."/>
        </authorList>
    </citation>
    <scope>NUCLEOTIDE SEQUENCE</scope>
</reference>
<feature type="transmembrane region" description="Helical" evidence="9">
    <location>
        <begin position="119"/>
        <end position="142"/>
    </location>
</feature>
<protein>
    <recommendedName>
        <fullName evidence="10">G-protein coupled receptors family 1 profile domain-containing protein</fullName>
    </recommendedName>
</protein>
<dbReference type="PROSITE" id="PS50262">
    <property type="entry name" value="G_PROTEIN_RECEP_F1_2"/>
    <property type="match status" value="1"/>
</dbReference>
<evidence type="ECO:0000256" key="9">
    <source>
        <dbReference type="SAM" id="Phobius"/>
    </source>
</evidence>
<accession>A0A814VWZ6</accession>
<keyword evidence="2" id="KW-1003">Cell membrane</keyword>
<evidence type="ECO:0000256" key="4">
    <source>
        <dbReference type="ARBA" id="ARBA00022989"/>
    </source>
</evidence>
<name>A0A814VWZ6_9BILA</name>
<comment type="subcellular location">
    <subcellularLocation>
        <location evidence="1">Cell membrane</location>
        <topology evidence="1">Multi-pass membrane protein</topology>
    </subcellularLocation>
</comment>
<evidence type="ECO:0000259" key="10">
    <source>
        <dbReference type="PROSITE" id="PS50262"/>
    </source>
</evidence>
<dbReference type="SUPFAM" id="SSF81321">
    <property type="entry name" value="Family A G protein-coupled receptor-like"/>
    <property type="match status" value="1"/>
</dbReference>
<dbReference type="EMBL" id="CAJNON010000322">
    <property type="protein sequence ID" value="CAF1194596.1"/>
    <property type="molecule type" value="Genomic_DNA"/>
</dbReference>
<dbReference type="AlphaFoldDB" id="A0A814VWZ6"/>
<evidence type="ECO:0000256" key="5">
    <source>
        <dbReference type="ARBA" id="ARBA00023040"/>
    </source>
</evidence>
<dbReference type="PANTHER" id="PTHR24228">
    <property type="entry name" value="B2 BRADYKININ RECEPTOR/ANGIOTENSIN II RECEPTOR"/>
    <property type="match status" value="1"/>
</dbReference>
<dbReference type="PANTHER" id="PTHR24228:SF59">
    <property type="entry name" value="NEUROPEPTIDE RECEPTOR 15"/>
    <property type="match status" value="1"/>
</dbReference>
<dbReference type="InterPro" id="IPR017452">
    <property type="entry name" value="GPCR_Rhodpsn_7TM"/>
</dbReference>
<keyword evidence="5" id="KW-0297">G-protein coupled receptor</keyword>
<keyword evidence="8" id="KW-0807">Transducer</keyword>
<sequence>MDILPTLSSFSMILSSLFGIICTLIFIIIMATNRQCHTLHNCLVLNSTVAGLIINIIYMCQGIYQLSDVGDDILCRFRGFLLQMGTGLLYHTLCVQAFHRLFVTVYSTKRYFQTKSFNIYMVIIQWVISFSFGLPVFLTGQMKYYAEVRMCQVSIDETLSSIYFTLIIFVFPLLTIIFIYIHIVKYMKQNSHSTTKRLNITGHHRHHCELRLIRRILIIVIVLFLLGFPYGFLEILIEIHVMPSWPYIISIGYIFITIGQGATTLINLITTDDVRKVLINIFKKYIIRKNQVHCVNTINAPNLIFVNQQC</sequence>
<dbReference type="GO" id="GO:0004930">
    <property type="term" value="F:G protein-coupled receptor activity"/>
    <property type="evidence" value="ECO:0007669"/>
    <property type="project" value="UniProtKB-KW"/>
</dbReference>
<dbReference type="CDD" id="cd00637">
    <property type="entry name" value="7tm_classA_rhodopsin-like"/>
    <property type="match status" value="1"/>
</dbReference>
<evidence type="ECO:0000256" key="8">
    <source>
        <dbReference type="ARBA" id="ARBA00023224"/>
    </source>
</evidence>
<feature type="transmembrane region" description="Helical" evidence="9">
    <location>
        <begin position="43"/>
        <end position="64"/>
    </location>
</feature>
<dbReference type="Proteomes" id="UP000663891">
    <property type="component" value="Unassembled WGS sequence"/>
</dbReference>
<evidence type="ECO:0000313" key="12">
    <source>
        <dbReference type="Proteomes" id="UP000663891"/>
    </source>
</evidence>
<dbReference type="Gene3D" id="1.20.1070.10">
    <property type="entry name" value="Rhodopsin 7-helix transmembrane proteins"/>
    <property type="match status" value="1"/>
</dbReference>
<evidence type="ECO:0000256" key="7">
    <source>
        <dbReference type="ARBA" id="ARBA00023170"/>
    </source>
</evidence>
<feature type="transmembrane region" description="Helical" evidence="9">
    <location>
        <begin position="162"/>
        <end position="183"/>
    </location>
</feature>
<keyword evidence="6 9" id="KW-0472">Membrane</keyword>
<keyword evidence="3 9" id="KW-0812">Transmembrane</keyword>
<proteinExistence type="predicted"/>
<evidence type="ECO:0000256" key="3">
    <source>
        <dbReference type="ARBA" id="ARBA00022692"/>
    </source>
</evidence>
<evidence type="ECO:0000256" key="6">
    <source>
        <dbReference type="ARBA" id="ARBA00023136"/>
    </source>
</evidence>
<dbReference type="PRINTS" id="PR00237">
    <property type="entry name" value="GPCRRHODOPSN"/>
</dbReference>
<gene>
    <name evidence="11" type="ORF">VCS650_LOCUS25258</name>
</gene>
<dbReference type="InterPro" id="IPR000276">
    <property type="entry name" value="GPCR_Rhodpsn"/>
</dbReference>
<feature type="transmembrane region" description="Helical" evidence="9">
    <location>
        <begin position="88"/>
        <end position="107"/>
    </location>
</feature>
<evidence type="ECO:0000256" key="1">
    <source>
        <dbReference type="ARBA" id="ARBA00004651"/>
    </source>
</evidence>
<feature type="domain" description="G-protein coupled receptors family 1 profile" evidence="10">
    <location>
        <begin position="22"/>
        <end position="271"/>
    </location>
</feature>
<feature type="transmembrane region" description="Helical" evidence="9">
    <location>
        <begin position="12"/>
        <end position="31"/>
    </location>
</feature>
<comment type="caution">
    <text evidence="11">The sequence shown here is derived from an EMBL/GenBank/DDBJ whole genome shotgun (WGS) entry which is preliminary data.</text>
</comment>
<organism evidence="11 12">
    <name type="scientific">Adineta steineri</name>
    <dbReference type="NCBI Taxonomy" id="433720"/>
    <lineage>
        <taxon>Eukaryota</taxon>
        <taxon>Metazoa</taxon>
        <taxon>Spiralia</taxon>
        <taxon>Gnathifera</taxon>
        <taxon>Rotifera</taxon>
        <taxon>Eurotatoria</taxon>
        <taxon>Bdelloidea</taxon>
        <taxon>Adinetida</taxon>
        <taxon>Adinetidae</taxon>
        <taxon>Adineta</taxon>
    </lineage>
</organism>
<feature type="transmembrane region" description="Helical" evidence="9">
    <location>
        <begin position="212"/>
        <end position="233"/>
    </location>
</feature>
<dbReference type="OrthoDB" id="10055873at2759"/>
<evidence type="ECO:0000313" key="11">
    <source>
        <dbReference type="EMBL" id="CAF1194596.1"/>
    </source>
</evidence>
<dbReference type="GO" id="GO:0005886">
    <property type="term" value="C:plasma membrane"/>
    <property type="evidence" value="ECO:0007669"/>
    <property type="project" value="UniProtKB-SubCell"/>
</dbReference>
<evidence type="ECO:0000256" key="2">
    <source>
        <dbReference type="ARBA" id="ARBA00022475"/>
    </source>
</evidence>